<dbReference type="EMBL" id="CAJVPY010044593">
    <property type="protein sequence ID" value="CAG8809052.1"/>
    <property type="molecule type" value="Genomic_DNA"/>
</dbReference>
<proteinExistence type="predicted"/>
<dbReference type="Proteomes" id="UP000789405">
    <property type="component" value="Unassembled WGS sequence"/>
</dbReference>
<protein>
    <submittedName>
        <fullName evidence="1">22441_t:CDS:1</fullName>
    </submittedName>
</protein>
<organism evidence="1 2">
    <name type="scientific">Dentiscutata erythropus</name>
    <dbReference type="NCBI Taxonomy" id="1348616"/>
    <lineage>
        <taxon>Eukaryota</taxon>
        <taxon>Fungi</taxon>
        <taxon>Fungi incertae sedis</taxon>
        <taxon>Mucoromycota</taxon>
        <taxon>Glomeromycotina</taxon>
        <taxon>Glomeromycetes</taxon>
        <taxon>Diversisporales</taxon>
        <taxon>Gigasporaceae</taxon>
        <taxon>Dentiscutata</taxon>
    </lineage>
</organism>
<feature type="non-terminal residue" evidence="1">
    <location>
        <position position="100"/>
    </location>
</feature>
<evidence type="ECO:0000313" key="2">
    <source>
        <dbReference type="Proteomes" id="UP000789405"/>
    </source>
</evidence>
<feature type="non-terminal residue" evidence="1">
    <location>
        <position position="1"/>
    </location>
</feature>
<evidence type="ECO:0000313" key="1">
    <source>
        <dbReference type="EMBL" id="CAG8809052.1"/>
    </source>
</evidence>
<name>A0A9N9K656_9GLOM</name>
<dbReference type="AlphaFoldDB" id="A0A9N9K656"/>
<accession>A0A9N9K656</accession>
<keyword evidence="2" id="KW-1185">Reference proteome</keyword>
<gene>
    <name evidence="1" type="ORF">DERYTH_LOCUS25013</name>
</gene>
<dbReference type="OrthoDB" id="2388513at2759"/>
<reference evidence="1" key="1">
    <citation type="submission" date="2021-06" db="EMBL/GenBank/DDBJ databases">
        <authorList>
            <person name="Kallberg Y."/>
            <person name="Tangrot J."/>
            <person name="Rosling A."/>
        </authorList>
    </citation>
    <scope>NUCLEOTIDE SEQUENCE</scope>
    <source>
        <strain evidence="1">MA453B</strain>
    </source>
</reference>
<comment type="caution">
    <text evidence="1">The sequence shown here is derived from an EMBL/GenBank/DDBJ whole genome shotgun (WGS) entry which is preliminary data.</text>
</comment>
<sequence>NKGQKSIYNWFQPVGQKEYYEEEEYGEEIKYDSDVYDNMDDDNLIQIDKIDKNSDQEFQAISMDELDYIQYNKKQLICGKRVRGSGGVGMGEWEWNRGKE</sequence>